<evidence type="ECO:0000313" key="4">
    <source>
        <dbReference type="Proteomes" id="UP000763557"/>
    </source>
</evidence>
<dbReference type="EMBL" id="JAAATY010000048">
    <property type="protein sequence ID" value="NRN70975.1"/>
    <property type="molecule type" value="Genomic_DNA"/>
</dbReference>
<name>A0ABX2FHV5_9PSEU</name>
<dbReference type="PANTHER" id="PTHR43000">
    <property type="entry name" value="DTDP-D-GLUCOSE 4,6-DEHYDRATASE-RELATED"/>
    <property type="match status" value="1"/>
</dbReference>
<comment type="similarity">
    <text evidence="1">Belongs to the NAD(P)-dependent epimerase/dehydratase family.</text>
</comment>
<dbReference type="Pfam" id="PF01370">
    <property type="entry name" value="Epimerase"/>
    <property type="match status" value="1"/>
</dbReference>
<dbReference type="InterPro" id="IPR001509">
    <property type="entry name" value="Epimerase_deHydtase"/>
</dbReference>
<accession>A0ABX2FHV5</accession>
<dbReference type="SUPFAM" id="SSF51735">
    <property type="entry name" value="NAD(P)-binding Rossmann-fold domains"/>
    <property type="match status" value="1"/>
</dbReference>
<dbReference type="Proteomes" id="UP000763557">
    <property type="component" value="Unassembled WGS sequence"/>
</dbReference>
<evidence type="ECO:0000313" key="3">
    <source>
        <dbReference type="EMBL" id="NRN70975.1"/>
    </source>
</evidence>
<dbReference type="RefSeq" id="WP_173142143.1">
    <property type="nucleotide sequence ID" value="NZ_CBCSGW010000025.1"/>
</dbReference>
<comment type="caution">
    <text evidence="3">The sequence shown here is derived from an EMBL/GenBank/DDBJ whole genome shotgun (WGS) entry which is preliminary data.</text>
</comment>
<reference evidence="3 4" key="1">
    <citation type="submission" date="2020-01" db="EMBL/GenBank/DDBJ databases">
        <title>Kibdelosporangium persica a novel Actinomycetes from a hot desert in Iran.</title>
        <authorList>
            <person name="Safaei N."/>
            <person name="Zaburannyi N."/>
            <person name="Mueller R."/>
            <person name="Wink J."/>
        </authorList>
    </citation>
    <scope>NUCLEOTIDE SEQUENCE [LARGE SCALE GENOMIC DNA]</scope>
    <source>
        <strain evidence="3 4">4NS15</strain>
    </source>
</reference>
<sequence>MDRHPDVVVIAAGVSSTSARSLAEFARERELVRDVLRKCSMFGKTVVFLSTASHAMYGSTTDPVSENTSVRPVSPYGRHKRGLEQLVMESDVDWLILRISHVIGPGQPAHQLLPALIEQIRSGAVVVHTGAHRDLIDVADLIDCVDALLRRDVRQEIVHVASGRANSIEWIVEALEHRLETHAERLFVPGPVVRTLVSTDKLRGFAPDIVARTDEPRYPEHLLDRLLHACDTWTP</sequence>
<proteinExistence type="inferred from homology"/>
<dbReference type="InterPro" id="IPR036291">
    <property type="entry name" value="NAD(P)-bd_dom_sf"/>
</dbReference>
<organism evidence="3 4">
    <name type="scientific">Kibdelosporangium persicum</name>
    <dbReference type="NCBI Taxonomy" id="2698649"/>
    <lineage>
        <taxon>Bacteria</taxon>
        <taxon>Bacillati</taxon>
        <taxon>Actinomycetota</taxon>
        <taxon>Actinomycetes</taxon>
        <taxon>Pseudonocardiales</taxon>
        <taxon>Pseudonocardiaceae</taxon>
        <taxon>Kibdelosporangium</taxon>
    </lineage>
</organism>
<dbReference type="Gene3D" id="3.40.50.720">
    <property type="entry name" value="NAD(P)-binding Rossmann-like Domain"/>
    <property type="match status" value="1"/>
</dbReference>
<evidence type="ECO:0000256" key="1">
    <source>
        <dbReference type="ARBA" id="ARBA00007637"/>
    </source>
</evidence>
<evidence type="ECO:0000259" key="2">
    <source>
        <dbReference type="Pfam" id="PF01370"/>
    </source>
</evidence>
<gene>
    <name evidence="3" type="ORF">GC106_82500</name>
</gene>
<protein>
    <submittedName>
        <fullName evidence="3">Nucleoside-diphosphate-sugar epimerase</fullName>
    </submittedName>
</protein>
<keyword evidence="4" id="KW-1185">Reference proteome</keyword>
<feature type="domain" description="NAD-dependent epimerase/dehydratase" evidence="2">
    <location>
        <begin position="3"/>
        <end position="160"/>
    </location>
</feature>